<keyword evidence="3" id="KW-0732">Signal</keyword>
<evidence type="ECO:0000256" key="1">
    <source>
        <dbReference type="SAM" id="MobiDB-lite"/>
    </source>
</evidence>
<reference evidence="4 5" key="1">
    <citation type="submission" date="2015-12" db="EMBL/GenBank/DDBJ databases">
        <title>The genome of Folsomia candida.</title>
        <authorList>
            <person name="Faddeeva A."/>
            <person name="Derks M.F."/>
            <person name="Anvar Y."/>
            <person name="Smit S."/>
            <person name="Van Straalen N."/>
            <person name="Roelofs D."/>
        </authorList>
    </citation>
    <scope>NUCLEOTIDE SEQUENCE [LARGE SCALE GENOMIC DNA]</scope>
    <source>
        <strain evidence="4 5">VU population</strain>
        <tissue evidence="4">Whole body</tissue>
    </source>
</reference>
<dbReference type="EMBL" id="LNIX01000012">
    <property type="protein sequence ID" value="OXA48158.1"/>
    <property type="molecule type" value="Genomic_DNA"/>
</dbReference>
<feature type="signal peptide" evidence="3">
    <location>
        <begin position="1"/>
        <end position="24"/>
    </location>
</feature>
<dbReference type="Proteomes" id="UP000198287">
    <property type="component" value="Unassembled WGS sequence"/>
</dbReference>
<evidence type="ECO:0000313" key="4">
    <source>
        <dbReference type="EMBL" id="OXA48158.1"/>
    </source>
</evidence>
<organism evidence="4 5">
    <name type="scientific">Folsomia candida</name>
    <name type="common">Springtail</name>
    <dbReference type="NCBI Taxonomy" id="158441"/>
    <lineage>
        <taxon>Eukaryota</taxon>
        <taxon>Metazoa</taxon>
        <taxon>Ecdysozoa</taxon>
        <taxon>Arthropoda</taxon>
        <taxon>Hexapoda</taxon>
        <taxon>Collembola</taxon>
        <taxon>Entomobryomorpha</taxon>
        <taxon>Isotomoidea</taxon>
        <taxon>Isotomidae</taxon>
        <taxon>Proisotominae</taxon>
        <taxon>Folsomia</taxon>
    </lineage>
</organism>
<gene>
    <name evidence="4" type="ORF">Fcan01_17338</name>
</gene>
<feature type="compositionally biased region" description="Polar residues" evidence="1">
    <location>
        <begin position="97"/>
        <end position="109"/>
    </location>
</feature>
<protein>
    <submittedName>
        <fullName evidence="4">Uncharacterized protein</fullName>
    </submittedName>
</protein>
<keyword evidence="2" id="KW-0812">Transmembrane</keyword>
<keyword evidence="2" id="KW-0472">Membrane</keyword>
<sequence length="313" mass="35908">MRNFSIPKFFIILPWFVIPWKVHATKDHNRHNDSSLVTHLSPELRKTFPGWSNNATRLWLTDIVISMTDFFPYPPEVWETFILRGFLPNSFTNYQEHPPRYSNNDSSPGQKLRRKRSSVATEDGRIKVMQIIIPIPYTNLDSQVAEMDKPNRRNLHISFGYDPHAGQYWMHRVSIQGVVPGYGIYFEMTPKGVRPAKADVGNQSYCAETAWFLDRSYDNRFVEVIFQSVTVQLFPYNDLEEMSNLKFDPTDVCAARAGSEDDVDEARRLSLPSVLLVVGGTVGILLAGVFYLLAVYKNRCNQESKNLCATKLC</sequence>
<evidence type="ECO:0000256" key="2">
    <source>
        <dbReference type="SAM" id="Phobius"/>
    </source>
</evidence>
<feature type="chain" id="PRO_5012804827" evidence="3">
    <location>
        <begin position="25"/>
        <end position="313"/>
    </location>
</feature>
<comment type="caution">
    <text evidence="4">The sequence shown here is derived from an EMBL/GenBank/DDBJ whole genome shotgun (WGS) entry which is preliminary data.</text>
</comment>
<keyword evidence="5" id="KW-1185">Reference proteome</keyword>
<evidence type="ECO:0000256" key="3">
    <source>
        <dbReference type="SAM" id="SignalP"/>
    </source>
</evidence>
<name>A0A226DT06_FOLCA</name>
<feature type="region of interest" description="Disordered" evidence="1">
    <location>
        <begin position="97"/>
        <end position="119"/>
    </location>
</feature>
<evidence type="ECO:0000313" key="5">
    <source>
        <dbReference type="Proteomes" id="UP000198287"/>
    </source>
</evidence>
<keyword evidence="2" id="KW-1133">Transmembrane helix</keyword>
<proteinExistence type="predicted"/>
<accession>A0A226DT06</accession>
<dbReference type="AlphaFoldDB" id="A0A226DT06"/>
<feature type="transmembrane region" description="Helical" evidence="2">
    <location>
        <begin position="274"/>
        <end position="296"/>
    </location>
</feature>